<evidence type="ECO:0000313" key="8">
    <source>
        <dbReference type="EMBL" id="MCM8747625.1"/>
    </source>
</evidence>
<dbReference type="InterPro" id="IPR014284">
    <property type="entry name" value="RNA_pol_sigma-70_dom"/>
</dbReference>
<feature type="domain" description="RNA polymerase sigma-70 region 2" evidence="6">
    <location>
        <begin position="21"/>
        <end position="85"/>
    </location>
</feature>
<proteinExistence type="inferred from homology"/>
<name>A0AA41WCA8_9BACT</name>
<dbReference type="InterPro" id="IPR036388">
    <property type="entry name" value="WH-like_DNA-bd_sf"/>
</dbReference>
<organism evidence="8 9">
    <name type="scientific">Thermalbibacter longus</name>
    <dbReference type="NCBI Taxonomy" id="2951981"/>
    <lineage>
        <taxon>Bacteria</taxon>
        <taxon>Pseudomonadati</taxon>
        <taxon>Thermomicrobiota</taxon>
        <taxon>Thermomicrobia</taxon>
        <taxon>Thermomicrobiales</taxon>
        <taxon>Thermomicrobiaceae</taxon>
        <taxon>Thermalbibacter</taxon>
    </lineage>
</organism>
<evidence type="ECO:0000256" key="4">
    <source>
        <dbReference type="ARBA" id="ARBA00023163"/>
    </source>
</evidence>
<dbReference type="InterPro" id="IPR007627">
    <property type="entry name" value="RNA_pol_sigma70_r2"/>
</dbReference>
<dbReference type="EMBL" id="JAMSLR010000001">
    <property type="protein sequence ID" value="MCM8747625.1"/>
    <property type="molecule type" value="Genomic_DNA"/>
</dbReference>
<sequence>MDDRDLVLKARQGDVDAYAELVRRYSEIAFRTAYLITRDAPEAEDAAQEAFVKAYYALDRFRTGAPFRPWLLRIVANEARNRRMRMSRQVSLQLRVAASNQEAGTILPSPEAVALGRDQRQALLEALETLREEDRLVIIYRYFLELSEAEIAEALGCARGTVKSRLSRALGRLRDRLAPEARPEPRGELRSSDDD</sequence>
<dbReference type="SUPFAM" id="SSF88659">
    <property type="entry name" value="Sigma3 and sigma4 domains of RNA polymerase sigma factors"/>
    <property type="match status" value="1"/>
</dbReference>
<accession>A0AA41WCA8</accession>
<dbReference type="Gene3D" id="1.10.1740.10">
    <property type="match status" value="1"/>
</dbReference>
<dbReference type="InterPro" id="IPR039425">
    <property type="entry name" value="RNA_pol_sigma-70-like"/>
</dbReference>
<evidence type="ECO:0000256" key="2">
    <source>
        <dbReference type="ARBA" id="ARBA00023015"/>
    </source>
</evidence>
<reference evidence="8" key="1">
    <citation type="submission" date="2022-06" db="EMBL/GenBank/DDBJ databases">
        <title>CFH 74404 Thermomicrobiaceae sp.</title>
        <authorList>
            <person name="Ming H."/>
            <person name="Li W.-J."/>
            <person name="Zhao Z."/>
        </authorList>
    </citation>
    <scope>NUCLEOTIDE SEQUENCE</scope>
    <source>
        <strain evidence="8">CFH 74404</strain>
    </source>
</reference>
<dbReference type="AlphaFoldDB" id="A0AA41WCA8"/>
<dbReference type="InterPro" id="IPR013324">
    <property type="entry name" value="RNA_pol_sigma_r3/r4-like"/>
</dbReference>
<evidence type="ECO:0000259" key="7">
    <source>
        <dbReference type="Pfam" id="PF08281"/>
    </source>
</evidence>
<dbReference type="Proteomes" id="UP001165306">
    <property type="component" value="Unassembled WGS sequence"/>
</dbReference>
<keyword evidence="9" id="KW-1185">Reference proteome</keyword>
<evidence type="ECO:0000256" key="3">
    <source>
        <dbReference type="ARBA" id="ARBA00023082"/>
    </source>
</evidence>
<comment type="similarity">
    <text evidence="1">Belongs to the sigma-70 factor family. ECF subfamily.</text>
</comment>
<feature type="domain" description="RNA polymerase sigma factor 70 region 4 type 2" evidence="7">
    <location>
        <begin position="120"/>
        <end position="173"/>
    </location>
</feature>
<evidence type="ECO:0000256" key="1">
    <source>
        <dbReference type="ARBA" id="ARBA00010641"/>
    </source>
</evidence>
<dbReference type="PANTHER" id="PTHR43133:SF51">
    <property type="entry name" value="RNA POLYMERASE SIGMA FACTOR"/>
    <property type="match status" value="1"/>
</dbReference>
<dbReference type="CDD" id="cd06171">
    <property type="entry name" value="Sigma70_r4"/>
    <property type="match status" value="1"/>
</dbReference>
<keyword evidence="3" id="KW-0731">Sigma factor</keyword>
<keyword evidence="4" id="KW-0804">Transcription</keyword>
<protein>
    <submittedName>
        <fullName evidence="8">Sigma-70 family RNA polymerase sigma factor</fullName>
    </submittedName>
</protein>
<comment type="caution">
    <text evidence="8">The sequence shown here is derived from an EMBL/GenBank/DDBJ whole genome shotgun (WGS) entry which is preliminary data.</text>
</comment>
<dbReference type="Gene3D" id="1.10.10.10">
    <property type="entry name" value="Winged helix-like DNA-binding domain superfamily/Winged helix DNA-binding domain"/>
    <property type="match status" value="1"/>
</dbReference>
<evidence type="ECO:0000313" key="9">
    <source>
        <dbReference type="Proteomes" id="UP001165306"/>
    </source>
</evidence>
<dbReference type="InterPro" id="IPR013249">
    <property type="entry name" value="RNA_pol_sigma70_r4_t2"/>
</dbReference>
<dbReference type="SUPFAM" id="SSF88946">
    <property type="entry name" value="Sigma2 domain of RNA polymerase sigma factors"/>
    <property type="match status" value="1"/>
</dbReference>
<evidence type="ECO:0000259" key="6">
    <source>
        <dbReference type="Pfam" id="PF04542"/>
    </source>
</evidence>
<dbReference type="GO" id="GO:0003677">
    <property type="term" value="F:DNA binding"/>
    <property type="evidence" value="ECO:0007669"/>
    <property type="project" value="InterPro"/>
</dbReference>
<feature type="region of interest" description="Disordered" evidence="5">
    <location>
        <begin position="176"/>
        <end position="195"/>
    </location>
</feature>
<evidence type="ECO:0000256" key="5">
    <source>
        <dbReference type="SAM" id="MobiDB-lite"/>
    </source>
</evidence>
<keyword evidence="2" id="KW-0805">Transcription regulation</keyword>
<dbReference type="Pfam" id="PF08281">
    <property type="entry name" value="Sigma70_r4_2"/>
    <property type="match status" value="1"/>
</dbReference>
<dbReference type="Pfam" id="PF04542">
    <property type="entry name" value="Sigma70_r2"/>
    <property type="match status" value="1"/>
</dbReference>
<dbReference type="RefSeq" id="WP_284055410.1">
    <property type="nucleotide sequence ID" value="NZ_JAMSLR010000001.1"/>
</dbReference>
<dbReference type="GO" id="GO:0006352">
    <property type="term" value="P:DNA-templated transcription initiation"/>
    <property type="evidence" value="ECO:0007669"/>
    <property type="project" value="InterPro"/>
</dbReference>
<dbReference type="GO" id="GO:0016987">
    <property type="term" value="F:sigma factor activity"/>
    <property type="evidence" value="ECO:0007669"/>
    <property type="project" value="UniProtKB-KW"/>
</dbReference>
<dbReference type="InterPro" id="IPR013325">
    <property type="entry name" value="RNA_pol_sigma_r2"/>
</dbReference>
<dbReference type="NCBIfam" id="TIGR02937">
    <property type="entry name" value="sigma70-ECF"/>
    <property type="match status" value="1"/>
</dbReference>
<gene>
    <name evidence="8" type="ORF">NET02_00535</name>
</gene>
<dbReference type="PANTHER" id="PTHR43133">
    <property type="entry name" value="RNA POLYMERASE ECF-TYPE SIGMA FACTO"/>
    <property type="match status" value="1"/>
</dbReference>